<dbReference type="InterPro" id="IPR017470">
    <property type="entry name" value="Tscrpt_reg_EpsA"/>
</dbReference>
<gene>
    <name evidence="5" type="primary">epsA</name>
    <name evidence="5" type="ORF">DIC66_04465</name>
</gene>
<dbReference type="PANTHER" id="PTHR44688:SF16">
    <property type="entry name" value="DNA-BINDING TRANSCRIPTIONAL ACTIVATOR DEVR_DOSR"/>
    <property type="match status" value="1"/>
</dbReference>
<keyword evidence="6" id="KW-1185">Reference proteome</keyword>
<evidence type="ECO:0000256" key="2">
    <source>
        <dbReference type="ARBA" id="ARBA00023125"/>
    </source>
</evidence>
<evidence type="ECO:0000256" key="1">
    <source>
        <dbReference type="ARBA" id="ARBA00023015"/>
    </source>
</evidence>
<dbReference type="CDD" id="cd06170">
    <property type="entry name" value="LuxR_C_like"/>
    <property type="match status" value="1"/>
</dbReference>
<dbReference type="SUPFAM" id="SSF46894">
    <property type="entry name" value="C-terminal effector domain of the bipartite response regulators"/>
    <property type="match status" value="1"/>
</dbReference>
<evidence type="ECO:0000313" key="5">
    <source>
        <dbReference type="EMBL" id="RFO97985.1"/>
    </source>
</evidence>
<dbReference type="PANTHER" id="PTHR44688">
    <property type="entry name" value="DNA-BINDING TRANSCRIPTIONAL ACTIVATOR DEVR_DOSR"/>
    <property type="match status" value="1"/>
</dbReference>
<proteinExistence type="predicted"/>
<dbReference type="Proteomes" id="UP000260665">
    <property type="component" value="Unassembled WGS sequence"/>
</dbReference>
<dbReference type="InterPro" id="IPR000792">
    <property type="entry name" value="Tscrpt_reg_LuxR_C"/>
</dbReference>
<dbReference type="PRINTS" id="PR00038">
    <property type="entry name" value="HTHLUXR"/>
</dbReference>
<dbReference type="InterPro" id="IPR016032">
    <property type="entry name" value="Sig_transdc_resp-reg_C-effctor"/>
</dbReference>
<reference evidence="5 6" key="1">
    <citation type="submission" date="2018-05" db="EMBL/GenBank/DDBJ databases">
        <title>Rhodoferax soyangensis sp.nov., isolated from an oligotrophic freshwater lake.</title>
        <authorList>
            <person name="Park M."/>
        </authorList>
    </citation>
    <scope>NUCLEOTIDE SEQUENCE [LARGE SCALE GENOMIC DNA]</scope>
    <source>
        <strain evidence="5 6">IMCC26218</strain>
    </source>
</reference>
<dbReference type="PROSITE" id="PS50043">
    <property type="entry name" value="HTH_LUXR_2"/>
    <property type="match status" value="1"/>
</dbReference>
<dbReference type="RefSeq" id="WP_117174493.1">
    <property type="nucleotide sequence ID" value="NZ_QFZK01000002.1"/>
</dbReference>
<dbReference type="Gene3D" id="1.10.10.10">
    <property type="entry name" value="Winged helix-like DNA-binding domain superfamily/Winged helix DNA-binding domain"/>
    <property type="match status" value="1"/>
</dbReference>
<dbReference type="NCBIfam" id="TIGR03020">
    <property type="entry name" value="EpsA"/>
    <property type="match status" value="1"/>
</dbReference>
<evidence type="ECO:0000313" key="6">
    <source>
        <dbReference type="Proteomes" id="UP000260665"/>
    </source>
</evidence>
<protein>
    <submittedName>
        <fullName evidence="5">Transcriptional regulator EpsA</fullName>
    </submittedName>
</protein>
<keyword evidence="2" id="KW-0238">DNA-binding</keyword>
<sequence>MLKLTRDASPLRLEDYGSFSDLIHEVLGVRRHIDLMHWLQGGLQRYIPHDILIAAWGDFRLGVIHYDVVSALSGVRSESVMAESISPLLIGLFNRWVAQDRRPFSLNVGHDGFAWEGVASSGPIAEAMAEMKSSLVHGIGDQRGRHDCLYVFFSQYPKRRSHEANAIKILLPYIDAALRQVDLMPNQYQANKEIQAAVAAEPEGSDNEVLSEREAEIMKWVAMGKTNGEIGSILNVSSFTIKNHMQRIFKKLDVFNRAQAVSNFKSSYTAGGATRSAKQDA</sequence>
<dbReference type="GO" id="GO:0006355">
    <property type="term" value="P:regulation of DNA-templated transcription"/>
    <property type="evidence" value="ECO:0007669"/>
    <property type="project" value="InterPro"/>
</dbReference>
<dbReference type="AlphaFoldDB" id="A0A3E1RF29"/>
<keyword evidence="3" id="KW-0804">Transcription</keyword>
<dbReference type="PROSITE" id="PS00622">
    <property type="entry name" value="HTH_LUXR_1"/>
    <property type="match status" value="1"/>
</dbReference>
<evidence type="ECO:0000259" key="4">
    <source>
        <dbReference type="PROSITE" id="PS50043"/>
    </source>
</evidence>
<keyword evidence="1" id="KW-0805">Transcription regulation</keyword>
<evidence type="ECO:0000256" key="3">
    <source>
        <dbReference type="ARBA" id="ARBA00023163"/>
    </source>
</evidence>
<accession>A0A3E1RF29</accession>
<dbReference type="InterPro" id="IPR036388">
    <property type="entry name" value="WH-like_DNA-bd_sf"/>
</dbReference>
<dbReference type="SMART" id="SM00421">
    <property type="entry name" value="HTH_LUXR"/>
    <property type="match status" value="1"/>
</dbReference>
<comment type="caution">
    <text evidence="5">The sequence shown here is derived from an EMBL/GenBank/DDBJ whole genome shotgun (WGS) entry which is preliminary data.</text>
</comment>
<dbReference type="EMBL" id="QFZK01000002">
    <property type="protein sequence ID" value="RFO97985.1"/>
    <property type="molecule type" value="Genomic_DNA"/>
</dbReference>
<dbReference type="Pfam" id="PF00196">
    <property type="entry name" value="GerE"/>
    <property type="match status" value="1"/>
</dbReference>
<feature type="domain" description="HTH luxR-type" evidence="4">
    <location>
        <begin position="203"/>
        <end position="268"/>
    </location>
</feature>
<organism evidence="5 6">
    <name type="scientific">Rhodoferax lacus</name>
    <dbReference type="NCBI Taxonomy" id="2184758"/>
    <lineage>
        <taxon>Bacteria</taxon>
        <taxon>Pseudomonadati</taxon>
        <taxon>Pseudomonadota</taxon>
        <taxon>Betaproteobacteria</taxon>
        <taxon>Burkholderiales</taxon>
        <taxon>Comamonadaceae</taxon>
        <taxon>Rhodoferax</taxon>
    </lineage>
</organism>
<name>A0A3E1RF29_9BURK</name>
<dbReference type="OrthoDB" id="135231at2"/>
<dbReference type="GO" id="GO:0003677">
    <property type="term" value="F:DNA binding"/>
    <property type="evidence" value="ECO:0007669"/>
    <property type="project" value="UniProtKB-KW"/>
</dbReference>